<dbReference type="PRINTS" id="PR00469">
    <property type="entry name" value="PNDRDTASEII"/>
</dbReference>
<dbReference type="InterPro" id="IPR050097">
    <property type="entry name" value="Ferredoxin-NADP_redctase_2"/>
</dbReference>
<gene>
    <name evidence="4" type="ORF">LZZ85_27135</name>
</gene>
<comment type="caution">
    <text evidence="4">The sequence shown here is derived from an EMBL/GenBank/DDBJ whole genome shotgun (WGS) entry which is preliminary data.</text>
</comment>
<evidence type="ECO:0000256" key="2">
    <source>
        <dbReference type="ARBA" id="ARBA00023002"/>
    </source>
</evidence>
<dbReference type="Gene3D" id="3.50.50.60">
    <property type="entry name" value="FAD/NAD(P)-binding domain"/>
    <property type="match status" value="2"/>
</dbReference>
<dbReference type="InterPro" id="IPR036188">
    <property type="entry name" value="FAD/NAD-bd_sf"/>
</dbReference>
<keyword evidence="5" id="KW-1185">Reference proteome</keyword>
<keyword evidence="2" id="KW-0560">Oxidoreductase</keyword>
<dbReference type="RefSeq" id="WP_237877050.1">
    <property type="nucleotide sequence ID" value="NZ_JAKLTR010000030.1"/>
</dbReference>
<dbReference type="SUPFAM" id="SSF51905">
    <property type="entry name" value="FAD/NAD(P)-binding domain"/>
    <property type="match status" value="1"/>
</dbReference>
<dbReference type="PRINTS" id="PR00368">
    <property type="entry name" value="FADPNR"/>
</dbReference>
<evidence type="ECO:0000256" key="1">
    <source>
        <dbReference type="ARBA" id="ARBA00022630"/>
    </source>
</evidence>
<keyword evidence="1" id="KW-0285">Flavoprotein</keyword>
<evidence type="ECO:0000259" key="3">
    <source>
        <dbReference type="Pfam" id="PF07992"/>
    </source>
</evidence>
<dbReference type="Pfam" id="PF07992">
    <property type="entry name" value="Pyr_redox_2"/>
    <property type="match status" value="1"/>
</dbReference>
<dbReference type="InterPro" id="IPR023753">
    <property type="entry name" value="FAD/NAD-binding_dom"/>
</dbReference>
<dbReference type="Proteomes" id="UP001165367">
    <property type="component" value="Unassembled WGS sequence"/>
</dbReference>
<sequence length="303" mass="33624">MSKLQLYDVIIVGGSYAGLSAAMTLGRAKRYVLVIDDNNPCNRQTPHSHNLITHDGEPPAEIRRKALEQVMRYDTVSFYDGTAIAVNNRQTYFETHTSQGDVFSSKKIIFTTGVTDIMPSIKGFAECWGISVLHCPYCHGYEVKDTPLAVIANEKMAYEYSRLIHHWSKDLKLFTNGKSTLAEEQTAALRSHGIEIIEDEITELQHKGGELKQLIVKSGKAYPLTAVFAKAPFTQHCTIPQQLGCELNEQGLIRVDDFQHTNVHGIFAAGDNSTLFRSVGVVIAAGIKAGAMANHQLIEEEFR</sequence>
<feature type="domain" description="FAD/NAD(P)-binding" evidence="3">
    <location>
        <begin position="7"/>
        <end position="273"/>
    </location>
</feature>
<proteinExistence type="predicted"/>
<organism evidence="4 5">
    <name type="scientific">Terrimonas ginsenosidimutans</name>
    <dbReference type="NCBI Taxonomy" id="2908004"/>
    <lineage>
        <taxon>Bacteria</taxon>
        <taxon>Pseudomonadati</taxon>
        <taxon>Bacteroidota</taxon>
        <taxon>Chitinophagia</taxon>
        <taxon>Chitinophagales</taxon>
        <taxon>Chitinophagaceae</taxon>
        <taxon>Terrimonas</taxon>
    </lineage>
</organism>
<name>A0ABS9L060_9BACT</name>
<evidence type="ECO:0000313" key="5">
    <source>
        <dbReference type="Proteomes" id="UP001165367"/>
    </source>
</evidence>
<protein>
    <submittedName>
        <fullName evidence="4">NAD(P)/FAD-dependent oxidoreductase</fullName>
    </submittedName>
</protein>
<evidence type="ECO:0000313" key="4">
    <source>
        <dbReference type="EMBL" id="MCG2618007.1"/>
    </source>
</evidence>
<dbReference type="PANTHER" id="PTHR48105">
    <property type="entry name" value="THIOREDOXIN REDUCTASE 1-RELATED-RELATED"/>
    <property type="match status" value="1"/>
</dbReference>
<dbReference type="EMBL" id="JAKLTR010000030">
    <property type="protein sequence ID" value="MCG2618007.1"/>
    <property type="molecule type" value="Genomic_DNA"/>
</dbReference>
<accession>A0ABS9L060</accession>
<reference evidence="4" key="1">
    <citation type="submission" date="2022-01" db="EMBL/GenBank/DDBJ databases">
        <authorList>
            <person name="Jo J.-H."/>
            <person name="Im W.-T."/>
        </authorList>
    </citation>
    <scope>NUCLEOTIDE SEQUENCE</scope>
    <source>
        <strain evidence="4">NA20</strain>
    </source>
</reference>